<dbReference type="OrthoDB" id="2019644at2759"/>
<reference evidence="1 2" key="1">
    <citation type="journal article" date="2015" name="Genome Biol. Evol.">
        <title>Phylogenomic analyses indicate that early fungi evolved digesting cell walls of algal ancestors of land plants.</title>
        <authorList>
            <person name="Chang Y."/>
            <person name="Wang S."/>
            <person name="Sekimoto S."/>
            <person name="Aerts A.L."/>
            <person name="Choi C."/>
            <person name="Clum A."/>
            <person name="LaButti K.M."/>
            <person name="Lindquist E.A."/>
            <person name="Yee Ngan C."/>
            <person name="Ohm R.A."/>
            <person name="Salamov A.A."/>
            <person name="Grigoriev I.V."/>
            <person name="Spatafora J.W."/>
            <person name="Berbee M.L."/>
        </authorList>
    </citation>
    <scope>NUCLEOTIDE SEQUENCE [LARGE SCALE GENOMIC DNA]</scope>
    <source>
        <strain evidence="1 2">JEL478</strain>
    </source>
</reference>
<gene>
    <name evidence="1" type="ORF">M427DRAFT_320513</name>
</gene>
<protein>
    <submittedName>
        <fullName evidence="1">Uncharacterized protein</fullName>
    </submittedName>
</protein>
<name>A0A139AGX3_GONPJ</name>
<dbReference type="EMBL" id="KQ965760">
    <property type="protein sequence ID" value="KXS15695.1"/>
    <property type="molecule type" value="Genomic_DNA"/>
</dbReference>
<accession>A0A139AGX3</accession>
<evidence type="ECO:0000313" key="2">
    <source>
        <dbReference type="Proteomes" id="UP000070544"/>
    </source>
</evidence>
<dbReference type="AlphaFoldDB" id="A0A139AGX3"/>
<evidence type="ECO:0000313" key="1">
    <source>
        <dbReference type="EMBL" id="KXS15695.1"/>
    </source>
</evidence>
<proteinExistence type="predicted"/>
<organism evidence="1 2">
    <name type="scientific">Gonapodya prolifera (strain JEL478)</name>
    <name type="common">Monoblepharis prolifera</name>
    <dbReference type="NCBI Taxonomy" id="1344416"/>
    <lineage>
        <taxon>Eukaryota</taxon>
        <taxon>Fungi</taxon>
        <taxon>Fungi incertae sedis</taxon>
        <taxon>Chytridiomycota</taxon>
        <taxon>Chytridiomycota incertae sedis</taxon>
        <taxon>Monoblepharidomycetes</taxon>
        <taxon>Monoblepharidales</taxon>
        <taxon>Gonapodyaceae</taxon>
        <taxon>Gonapodya</taxon>
    </lineage>
</organism>
<keyword evidence="2" id="KW-1185">Reference proteome</keyword>
<dbReference type="Proteomes" id="UP000070544">
    <property type="component" value="Unassembled WGS sequence"/>
</dbReference>
<sequence length="251" mass="27968">MPLFSFALDETRVGYTGYGDNGPISRPSTPSLGTLLAVVRSATSRLKALSFEYRHLNSREAEFEGGRSFDGLEIKEIANEITDIGRINLDPTSSMQSRQTVAFSGLKSMISLRVRWLNESLYTLEQALYLVLRHLVYYFEEYKPSFDGELSSSLANTLLWPPQPTSLLYNSGGHATNPTKSDLERVVGESVRPTAYAQSSLTMVLEELSVEETLSHVSDLRFKQSLVGNNTLAIEAVVSRAAKRYLSNVHY</sequence>